<feature type="compositionally biased region" description="Low complexity" evidence="2">
    <location>
        <begin position="172"/>
        <end position="208"/>
    </location>
</feature>
<evidence type="ECO:0000256" key="1">
    <source>
        <dbReference type="SAM" id="Coils"/>
    </source>
</evidence>
<comment type="caution">
    <text evidence="3">The sequence shown here is derived from an EMBL/GenBank/DDBJ whole genome shotgun (WGS) entry which is preliminary data.</text>
</comment>
<evidence type="ECO:0000313" key="3">
    <source>
        <dbReference type="EMBL" id="CAK0848984.1"/>
    </source>
</evidence>
<organism evidence="3 4">
    <name type="scientific">Prorocentrum cordatum</name>
    <dbReference type="NCBI Taxonomy" id="2364126"/>
    <lineage>
        <taxon>Eukaryota</taxon>
        <taxon>Sar</taxon>
        <taxon>Alveolata</taxon>
        <taxon>Dinophyceae</taxon>
        <taxon>Prorocentrales</taxon>
        <taxon>Prorocentraceae</taxon>
        <taxon>Prorocentrum</taxon>
    </lineage>
</organism>
<feature type="region of interest" description="Disordered" evidence="2">
    <location>
        <begin position="22"/>
        <end position="43"/>
    </location>
</feature>
<feature type="compositionally biased region" description="Basic and acidic residues" evidence="2">
    <location>
        <begin position="146"/>
        <end position="170"/>
    </location>
</feature>
<feature type="compositionally biased region" description="Low complexity" evidence="2">
    <location>
        <begin position="235"/>
        <end position="246"/>
    </location>
</feature>
<gene>
    <name evidence="3" type="ORF">PCOR1329_LOCUS41794</name>
</gene>
<feature type="coiled-coil region" evidence="1">
    <location>
        <begin position="354"/>
        <end position="388"/>
    </location>
</feature>
<evidence type="ECO:0000313" key="4">
    <source>
        <dbReference type="Proteomes" id="UP001189429"/>
    </source>
</evidence>
<dbReference type="Gene3D" id="6.10.250.3150">
    <property type="match status" value="1"/>
</dbReference>
<accession>A0ABN9TS34</accession>
<evidence type="ECO:0000256" key="2">
    <source>
        <dbReference type="SAM" id="MobiDB-lite"/>
    </source>
</evidence>
<protein>
    <submittedName>
        <fullName evidence="3">Uncharacterized protein</fullName>
    </submittedName>
</protein>
<sequence>MAARRREAGCCLGGVGRLLGRGGAASGSASASAAAAPPPALPPGAEEALLTLRELVGAAAQEEARQLEVSLDIELKGVWSRLAAARSRGRPSRMKLRGVGRHDTVAGCEQLINKRTSAPKRHTVAMGCPPEFLPRRPSSASGSGDELSRDHEVHSDEAHSTDDGRLDHGRATRSSGSRSSSVSSSRRGSAARSSSIGSSRRGSTRVVSFPWDGTMTQSDDEEDGDKEETAFEQKSSMGGCSDGGSSRTLSWRADALDMGDRLASSSAAKKGGASVDSIVDLVTAERERWEEEKQALETRLEELKQEQQAMMTDRKDPEKESLKAQLQDLRKTIKSRSRFGAWMCERHMQESDDEDDGNADKEVLRAQLQALREEVRSARLEARAKMRAQPGCAGAARA</sequence>
<feature type="coiled-coil region" evidence="1">
    <location>
        <begin position="279"/>
        <end position="313"/>
    </location>
</feature>
<dbReference type="EMBL" id="CAUYUJ010015026">
    <property type="protein sequence ID" value="CAK0848984.1"/>
    <property type="molecule type" value="Genomic_DNA"/>
</dbReference>
<keyword evidence="4" id="KW-1185">Reference proteome</keyword>
<name>A0ABN9TS34_9DINO</name>
<keyword evidence="1" id="KW-0175">Coiled coil</keyword>
<dbReference type="Proteomes" id="UP001189429">
    <property type="component" value="Unassembled WGS sequence"/>
</dbReference>
<feature type="compositionally biased region" description="Low complexity" evidence="2">
    <location>
        <begin position="26"/>
        <end position="35"/>
    </location>
</feature>
<proteinExistence type="predicted"/>
<reference evidence="3" key="1">
    <citation type="submission" date="2023-10" db="EMBL/GenBank/DDBJ databases">
        <authorList>
            <person name="Chen Y."/>
            <person name="Shah S."/>
            <person name="Dougan E. K."/>
            <person name="Thang M."/>
            <person name="Chan C."/>
        </authorList>
    </citation>
    <scope>NUCLEOTIDE SEQUENCE [LARGE SCALE GENOMIC DNA]</scope>
</reference>
<feature type="region of interest" description="Disordered" evidence="2">
    <location>
        <begin position="114"/>
        <end position="248"/>
    </location>
</feature>